<dbReference type="RefSeq" id="WP_264851493.1">
    <property type="nucleotide sequence ID" value="NZ_BRXR01000001.1"/>
</dbReference>
<accession>A0ABQ5NAR2</accession>
<evidence type="ECO:0000313" key="1">
    <source>
        <dbReference type="EMBL" id="GLC32184.1"/>
    </source>
</evidence>
<reference evidence="1 2" key="1">
    <citation type="journal article" date="2024" name="Int. J. Syst. Evol. Microbiol.">
        <title>Clostridium omnivorum sp. nov., isolated from anoxic soil under the treatment of reductive soil disinfestation.</title>
        <authorList>
            <person name="Ueki A."/>
            <person name="Tonouchi A."/>
            <person name="Kaku N."/>
            <person name="Honma S."/>
            <person name="Ueki K."/>
        </authorList>
    </citation>
    <scope>NUCLEOTIDE SEQUENCE [LARGE SCALE GENOMIC DNA]</scope>
    <source>
        <strain evidence="1 2">E14</strain>
    </source>
</reference>
<dbReference type="Proteomes" id="UP001208567">
    <property type="component" value="Unassembled WGS sequence"/>
</dbReference>
<dbReference type="EMBL" id="BRXR01000001">
    <property type="protein sequence ID" value="GLC32184.1"/>
    <property type="molecule type" value="Genomic_DNA"/>
</dbReference>
<gene>
    <name evidence="1" type="ORF">bsdE14_35940</name>
</gene>
<protein>
    <submittedName>
        <fullName evidence="1">Uncharacterized protein</fullName>
    </submittedName>
</protein>
<comment type="caution">
    <text evidence="1">The sequence shown here is derived from an EMBL/GenBank/DDBJ whole genome shotgun (WGS) entry which is preliminary data.</text>
</comment>
<keyword evidence="2" id="KW-1185">Reference proteome</keyword>
<organism evidence="1 2">
    <name type="scientific">Clostridium omnivorum</name>
    <dbReference type="NCBI Taxonomy" id="1604902"/>
    <lineage>
        <taxon>Bacteria</taxon>
        <taxon>Bacillati</taxon>
        <taxon>Bacillota</taxon>
        <taxon>Clostridia</taxon>
        <taxon>Eubacteriales</taxon>
        <taxon>Clostridiaceae</taxon>
        <taxon>Clostridium</taxon>
    </lineage>
</organism>
<sequence length="80" mass="9422">MLSIRKVRFHGTEKFFNRFYVYTASVEYVVRRPIGERPLRSVDIIMNCKTEEELFKIGGSEAPKGGKMSMDEYFERMGFN</sequence>
<name>A0ABQ5NAR2_9CLOT</name>
<proteinExistence type="predicted"/>
<evidence type="ECO:0000313" key="2">
    <source>
        <dbReference type="Proteomes" id="UP001208567"/>
    </source>
</evidence>